<comment type="caution">
    <text evidence="2">The sequence shown here is derived from an EMBL/GenBank/DDBJ whole genome shotgun (WGS) entry which is preliminary data.</text>
</comment>
<dbReference type="Proteomes" id="UP001230328">
    <property type="component" value="Unassembled WGS sequence"/>
</dbReference>
<gene>
    <name evidence="2" type="ORF">QF035_010616</name>
</gene>
<dbReference type="EMBL" id="JAUSZI010000002">
    <property type="protein sequence ID" value="MDQ1033034.1"/>
    <property type="molecule type" value="Genomic_DNA"/>
</dbReference>
<dbReference type="Gene3D" id="2.40.50.140">
    <property type="entry name" value="Nucleic acid-binding proteins"/>
    <property type="match status" value="1"/>
</dbReference>
<name>A0ABU0TB48_9ACTN</name>
<accession>A0ABU0TB48</accession>
<evidence type="ECO:0000313" key="2">
    <source>
        <dbReference type="EMBL" id="MDQ1033034.1"/>
    </source>
</evidence>
<dbReference type="PROSITE" id="PS51857">
    <property type="entry name" value="CSD_2"/>
    <property type="match status" value="1"/>
</dbReference>
<keyword evidence="3" id="KW-1185">Reference proteome</keyword>
<dbReference type="SUPFAM" id="SSF50249">
    <property type="entry name" value="Nucleic acid-binding proteins"/>
    <property type="match status" value="1"/>
</dbReference>
<evidence type="ECO:0000313" key="3">
    <source>
        <dbReference type="Proteomes" id="UP001230328"/>
    </source>
</evidence>
<evidence type="ECO:0000259" key="1">
    <source>
        <dbReference type="PROSITE" id="PS51857"/>
    </source>
</evidence>
<protein>
    <submittedName>
        <fullName evidence="2">Cold shock CspA family protein</fullName>
    </submittedName>
</protein>
<dbReference type="Pfam" id="PF00313">
    <property type="entry name" value="CSD"/>
    <property type="match status" value="1"/>
</dbReference>
<sequence length="123" mass="13125">MSAIMRGRMLGAPIRWRQELGVPVPSGVVKWFDPERGVGAIAQDGAGWEAVAHRSAVHGDADRVLVAGSRVCFDVTQDADGVRADNIQPPTRLDCSPAERPQNGQLVWMVPPGLPPRPVLVGG</sequence>
<dbReference type="InterPro" id="IPR002059">
    <property type="entry name" value="CSP_DNA-bd"/>
</dbReference>
<proteinExistence type="predicted"/>
<organism evidence="2 3">
    <name type="scientific">Streptomyces umbrinus</name>
    <dbReference type="NCBI Taxonomy" id="67370"/>
    <lineage>
        <taxon>Bacteria</taxon>
        <taxon>Bacillati</taxon>
        <taxon>Actinomycetota</taxon>
        <taxon>Actinomycetes</taxon>
        <taxon>Kitasatosporales</taxon>
        <taxon>Streptomycetaceae</taxon>
        <taxon>Streptomyces</taxon>
        <taxon>Streptomyces phaeochromogenes group</taxon>
    </lineage>
</organism>
<reference evidence="2 3" key="1">
    <citation type="submission" date="2023-07" db="EMBL/GenBank/DDBJ databases">
        <title>Comparative genomics of wheat-associated soil bacteria to identify genetic determinants of phenazine resistance.</title>
        <authorList>
            <person name="Mouncey N."/>
        </authorList>
    </citation>
    <scope>NUCLEOTIDE SEQUENCE [LARGE SCALE GENOMIC DNA]</scope>
    <source>
        <strain evidence="2 3">V2I4</strain>
    </source>
</reference>
<dbReference type="InterPro" id="IPR012340">
    <property type="entry name" value="NA-bd_OB-fold"/>
</dbReference>
<feature type="domain" description="CSD" evidence="1">
    <location>
        <begin position="24"/>
        <end position="89"/>
    </location>
</feature>